<dbReference type="Proteomes" id="UP000289738">
    <property type="component" value="Chromosome B03"/>
</dbReference>
<sequence>MSLLKCIITKHDWPSKAVKKIFGGWVASNGVLPAWFDAMVAQKKTLAAVEYETAYGYQGDELVEDLRILT</sequence>
<comment type="caution">
    <text evidence="1">The sequence shown here is derived from an EMBL/GenBank/DDBJ whole genome shotgun (WGS) entry which is preliminary data.</text>
</comment>
<organism evidence="1 2">
    <name type="scientific">Arachis hypogaea</name>
    <name type="common">Peanut</name>
    <dbReference type="NCBI Taxonomy" id="3818"/>
    <lineage>
        <taxon>Eukaryota</taxon>
        <taxon>Viridiplantae</taxon>
        <taxon>Streptophyta</taxon>
        <taxon>Embryophyta</taxon>
        <taxon>Tracheophyta</taxon>
        <taxon>Spermatophyta</taxon>
        <taxon>Magnoliopsida</taxon>
        <taxon>eudicotyledons</taxon>
        <taxon>Gunneridae</taxon>
        <taxon>Pentapetalae</taxon>
        <taxon>rosids</taxon>
        <taxon>fabids</taxon>
        <taxon>Fabales</taxon>
        <taxon>Fabaceae</taxon>
        <taxon>Papilionoideae</taxon>
        <taxon>50 kb inversion clade</taxon>
        <taxon>dalbergioids sensu lato</taxon>
        <taxon>Dalbergieae</taxon>
        <taxon>Pterocarpus clade</taxon>
        <taxon>Arachis</taxon>
    </lineage>
</organism>
<evidence type="ECO:0000313" key="1">
    <source>
        <dbReference type="EMBL" id="RYR21751.1"/>
    </source>
</evidence>
<accession>A0A445A5L9</accession>
<name>A0A445A5L9_ARAHY</name>
<proteinExistence type="predicted"/>
<evidence type="ECO:0000313" key="2">
    <source>
        <dbReference type="Proteomes" id="UP000289738"/>
    </source>
</evidence>
<gene>
    <name evidence="1" type="ORF">Ahy_B03g067081</name>
</gene>
<protein>
    <submittedName>
        <fullName evidence="1">Uncharacterized protein</fullName>
    </submittedName>
</protein>
<reference evidence="1 2" key="1">
    <citation type="submission" date="2019-01" db="EMBL/GenBank/DDBJ databases">
        <title>Sequencing of cultivated peanut Arachis hypogaea provides insights into genome evolution and oil improvement.</title>
        <authorList>
            <person name="Chen X."/>
        </authorList>
    </citation>
    <scope>NUCLEOTIDE SEQUENCE [LARGE SCALE GENOMIC DNA]</scope>
    <source>
        <strain evidence="2">cv. Fuhuasheng</strain>
        <tissue evidence="1">Leaves</tissue>
    </source>
</reference>
<dbReference type="AlphaFoldDB" id="A0A445A5L9"/>
<keyword evidence="2" id="KW-1185">Reference proteome</keyword>
<dbReference type="EMBL" id="SDMP01000013">
    <property type="protein sequence ID" value="RYR21751.1"/>
    <property type="molecule type" value="Genomic_DNA"/>
</dbReference>